<name>A0A6A7AQR1_9PLEO</name>
<feature type="transmembrane region" description="Helical" evidence="8">
    <location>
        <begin position="898"/>
        <end position="920"/>
    </location>
</feature>
<evidence type="ECO:0000256" key="2">
    <source>
        <dbReference type="ARBA" id="ARBA00007577"/>
    </source>
</evidence>
<dbReference type="PANTHER" id="PTHR24221:SF213">
    <property type="entry name" value="ABC MULTIDRUG TRANSPORTER (EUROFUNG)"/>
    <property type="match status" value="1"/>
</dbReference>
<feature type="transmembrane region" description="Helical" evidence="8">
    <location>
        <begin position="188"/>
        <end position="207"/>
    </location>
</feature>
<comment type="subcellular location">
    <subcellularLocation>
        <location evidence="1">Membrane</location>
        <topology evidence="1">Multi-pass membrane protein</topology>
    </subcellularLocation>
</comment>
<dbReference type="InterPro" id="IPR027417">
    <property type="entry name" value="P-loop_NTPase"/>
</dbReference>
<dbReference type="PANTHER" id="PTHR24221">
    <property type="entry name" value="ATP-BINDING CASSETTE SUB-FAMILY B"/>
    <property type="match status" value="1"/>
</dbReference>
<feature type="domain" description="ABC transporter" evidence="9">
    <location>
        <begin position="345"/>
        <end position="600"/>
    </location>
</feature>
<dbReference type="SUPFAM" id="SSF90123">
    <property type="entry name" value="ABC transporter transmembrane region"/>
    <property type="match status" value="2"/>
</dbReference>
<dbReference type="SMART" id="SM00382">
    <property type="entry name" value="AAA"/>
    <property type="match status" value="2"/>
</dbReference>
<dbReference type="GO" id="GO:0005524">
    <property type="term" value="F:ATP binding"/>
    <property type="evidence" value="ECO:0007669"/>
    <property type="project" value="UniProtKB-KW"/>
</dbReference>
<keyword evidence="12" id="KW-1185">Reference proteome</keyword>
<keyword evidence="4" id="KW-0547">Nucleotide-binding</keyword>
<organism evidence="11 12">
    <name type="scientific">Plenodomus tracheiphilus IPT5</name>
    <dbReference type="NCBI Taxonomy" id="1408161"/>
    <lineage>
        <taxon>Eukaryota</taxon>
        <taxon>Fungi</taxon>
        <taxon>Dikarya</taxon>
        <taxon>Ascomycota</taxon>
        <taxon>Pezizomycotina</taxon>
        <taxon>Dothideomycetes</taxon>
        <taxon>Pleosporomycetidae</taxon>
        <taxon>Pleosporales</taxon>
        <taxon>Pleosporineae</taxon>
        <taxon>Leptosphaeriaceae</taxon>
        <taxon>Plenodomus</taxon>
    </lineage>
</organism>
<keyword evidence="7 8" id="KW-0472">Membrane</keyword>
<accession>A0A6A7AQR1</accession>
<sequence>MAVNYGKNYKGSLGEICRLHVLMCTDKSQRILTYTTPRDRVTLSISFLASICVAHLLQGLSTATAISSQEQNASLAFMKVINRYVLYILYLFIGRFFLAYIAILGFRITSLRISANIRLCYLQALFQQSISTLDALPPGQTTAIITSTANTLQLGISERLSSLIQATTVITVAFVIGCIFSWKLMLVTASGVVVIAWWYLFITPCVVQQYVKVQELEREAAGAAAESLSGIKMIAAYGAEDKFVERYNELVERITLMSRALSPVLAVQHAPAKLYSTPHTVSVTKLIVVLMSAMTILSHIPAVSVPLTSACNAVNAASIFFTVIDAPKPCTTGTKGENVFSDANVTLKNINFAYPLRHDVKVLNDLTLTIPAGKTTAIVGPSGSGKSTVIALLQRWYELGGTDPRANYLRNGTIEIGNTKLSEIDLCWWRSQIGLVQQEPCLFNDTIYKNVEHGLVNTEWEYASEDLKRTMVERACKEAYADEFIQNLPLGYSTVVGPMGLHFSGGQRQRIAIARAIVRQPKILLFDEATSALDVTSERIVQAALESAAQFRTTIVIAHRLSTIRDAHQIVVVAKGRVVQSGTHQSLLLEKGGTYEKLVMAQQIGDSCDGAFQGQYLSLKLNLLKEKDSCETMVESETTAVEENDDVAIPKTMSIFQSFKMLLTEQRENWLGYLMLTVAAMGAAGNSPLQAYLFGRIISSFSYPMDLVYSSIIFMCLMLLAVAAGTGLSYSVIGFVSNIVSVRTVATYRKEYFRNIVTKRVSFFDQSAHTVGVLTTNLATDPVQLQQLLGANMAMVLISVFGLIGCVVIAVLFHWKYGIVVIASSLPIILAGGWYRVRYEIVFEAASNQVFAESASFATEAIGAMRTVTSLTLERTVCERYAKLLTEHIHTSWKAARLACLIFAASDSMVLLCMAFALWYGGTLLSRLEIPAFNFLVVYLAIIQGSLAAGQWLSFGPNIAQVSAAAQRIQTMRISDDEDENVVSEKFQDTHRWSLPTTLIWQGADITFQNVWFTYPTRDTPVLQGLSIKIPHGCFAAIVGSSGSGKTTLISLLERFYEPTSGSIRYNNEEITSIPLKILRNRMSLVTQESSLSLFRGTIRDNVLLGVVSEDDTTTEASLHQACRAAGIHDFIISLPGGYDTDVGASGVSLSGGQKQRISIARALIRDPAVLLLDEATSSLDSESERDIQAVFEQSGRGRTMIAVAHRLATVKGADIIFVMKNGRLAEKGDHQTLLRQKGIYWQMSQCQELGIP</sequence>
<dbReference type="InterPro" id="IPR039421">
    <property type="entry name" value="Type_1_exporter"/>
</dbReference>
<dbReference type="OrthoDB" id="6500128at2759"/>
<dbReference type="InterPro" id="IPR003593">
    <property type="entry name" value="AAA+_ATPase"/>
</dbReference>
<evidence type="ECO:0000313" key="12">
    <source>
        <dbReference type="Proteomes" id="UP000799423"/>
    </source>
</evidence>
<gene>
    <name evidence="11" type="ORF">T440DRAFT_544919</name>
</gene>
<feature type="domain" description="ABC transporter" evidence="9">
    <location>
        <begin position="1006"/>
        <end position="1247"/>
    </location>
</feature>
<feature type="transmembrane region" description="Helical" evidence="8">
    <location>
        <begin position="84"/>
        <end position="106"/>
    </location>
</feature>
<reference evidence="11" key="1">
    <citation type="submission" date="2020-01" db="EMBL/GenBank/DDBJ databases">
        <authorList>
            <consortium name="DOE Joint Genome Institute"/>
            <person name="Haridas S."/>
            <person name="Albert R."/>
            <person name="Binder M."/>
            <person name="Bloem J."/>
            <person name="Labutti K."/>
            <person name="Salamov A."/>
            <person name="Andreopoulos B."/>
            <person name="Baker S.E."/>
            <person name="Barry K."/>
            <person name="Bills G."/>
            <person name="Bluhm B.H."/>
            <person name="Cannon C."/>
            <person name="Castanera R."/>
            <person name="Culley D.E."/>
            <person name="Daum C."/>
            <person name="Ezra D."/>
            <person name="Gonzalez J.B."/>
            <person name="Henrissat B."/>
            <person name="Kuo A."/>
            <person name="Liang C."/>
            <person name="Lipzen A."/>
            <person name="Lutzoni F."/>
            <person name="Magnuson J."/>
            <person name="Mondo S."/>
            <person name="Nolan M."/>
            <person name="Ohm R."/>
            <person name="Pangilinan J."/>
            <person name="Park H.-J."/>
            <person name="Ramirez L."/>
            <person name="Alfaro M."/>
            <person name="Sun H."/>
            <person name="Tritt A."/>
            <person name="Yoshinaga Y."/>
            <person name="Zwiers L.-H."/>
            <person name="Turgeon B.G."/>
            <person name="Goodwin S.B."/>
            <person name="Spatafora J.W."/>
            <person name="Crous P.W."/>
            <person name="Grigoriev I.V."/>
        </authorList>
    </citation>
    <scope>NUCLEOTIDE SEQUENCE</scope>
    <source>
        <strain evidence="11">IPT5</strain>
    </source>
</reference>
<keyword evidence="5" id="KW-0067">ATP-binding</keyword>
<evidence type="ECO:0000256" key="4">
    <source>
        <dbReference type="ARBA" id="ARBA00022741"/>
    </source>
</evidence>
<evidence type="ECO:0000256" key="6">
    <source>
        <dbReference type="ARBA" id="ARBA00022989"/>
    </source>
</evidence>
<protein>
    <submittedName>
        <fullName evidence="11">ABC multidrug transporter-like protein</fullName>
    </submittedName>
</protein>
<dbReference type="GO" id="GO:0016887">
    <property type="term" value="F:ATP hydrolysis activity"/>
    <property type="evidence" value="ECO:0007669"/>
    <property type="project" value="InterPro"/>
</dbReference>
<dbReference type="InterPro" id="IPR036640">
    <property type="entry name" value="ABC1_TM_sf"/>
</dbReference>
<dbReference type="InterPro" id="IPR003439">
    <property type="entry name" value="ABC_transporter-like_ATP-bd"/>
</dbReference>
<dbReference type="EMBL" id="MU006347">
    <property type="protein sequence ID" value="KAF2845413.1"/>
    <property type="molecule type" value="Genomic_DNA"/>
</dbReference>
<dbReference type="InterPro" id="IPR017871">
    <property type="entry name" value="ABC_transporter-like_CS"/>
</dbReference>
<feature type="transmembrane region" description="Helical" evidence="8">
    <location>
        <begin position="794"/>
        <end position="813"/>
    </location>
</feature>
<dbReference type="CDD" id="cd18578">
    <property type="entry name" value="ABC_6TM_Pgp_ABCB1_D2_like"/>
    <property type="match status" value="1"/>
</dbReference>
<evidence type="ECO:0000256" key="1">
    <source>
        <dbReference type="ARBA" id="ARBA00004141"/>
    </source>
</evidence>
<feature type="transmembrane region" description="Helical" evidence="8">
    <location>
        <begin position="670"/>
        <end position="687"/>
    </location>
</feature>
<keyword evidence="3 8" id="KW-0812">Transmembrane</keyword>
<dbReference type="FunFam" id="3.40.50.300:FF:000913">
    <property type="entry name" value="ABC multidrug transporter SitT"/>
    <property type="match status" value="1"/>
</dbReference>
<evidence type="ECO:0000256" key="3">
    <source>
        <dbReference type="ARBA" id="ARBA00022692"/>
    </source>
</evidence>
<dbReference type="Pfam" id="PF00664">
    <property type="entry name" value="ABC_membrane"/>
    <property type="match status" value="2"/>
</dbReference>
<feature type="transmembrane region" description="Helical" evidence="8">
    <location>
        <begin position="41"/>
        <end position="64"/>
    </location>
</feature>
<feature type="transmembrane region" description="Helical" evidence="8">
    <location>
        <begin position="163"/>
        <end position="182"/>
    </location>
</feature>
<evidence type="ECO:0000256" key="5">
    <source>
        <dbReference type="ARBA" id="ARBA00022840"/>
    </source>
</evidence>
<dbReference type="AlphaFoldDB" id="A0A6A7AQR1"/>
<feature type="domain" description="ABC transmembrane type-1" evidence="10">
    <location>
        <begin position="45"/>
        <end position="253"/>
    </location>
</feature>
<feature type="domain" description="ABC transmembrane type-1" evidence="10">
    <location>
        <begin position="687"/>
        <end position="961"/>
    </location>
</feature>
<comment type="similarity">
    <text evidence="2">Belongs to the ABC transporter superfamily. ABCB family. Multidrug resistance exporter (TC 3.A.1.201) subfamily.</text>
</comment>
<keyword evidence="6 8" id="KW-1133">Transmembrane helix</keyword>
<dbReference type="GO" id="GO:0140359">
    <property type="term" value="F:ABC-type transporter activity"/>
    <property type="evidence" value="ECO:0007669"/>
    <property type="project" value="InterPro"/>
</dbReference>
<evidence type="ECO:0000256" key="7">
    <source>
        <dbReference type="ARBA" id="ARBA00023136"/>
    </source>
</evidence>
<dbReference type="PROSITE" id="PS50929">
    <property type="entry name" value="ABC_TM1F"/>
    <property type="match status" value="2"/>
</dbReference>
<dbReference type="Gene3D" id="3.40.50.300">
    <property type="entry name" value="P-loop containing nucleotide triphosphate hydrolases"/>
    <property type="match status" value="2"/>
</dbReference>
<dbReference type="PROSITE" id="PS00211">
    <property type="entry name" value="ABC_TRANSPORTER_1"/>
    <property type="match status" value="2"/>
</dbReference>
<evidence type="ECO:0000313" key="11">
    <source>
        <dbReference type="EMBL" id="KAF2845413.1"/>
    </source>
</evidence>
<dbReference type="Pfam" id="PF00005">
    <property type="entry name" value="ABC_tran"/>
    <property type="match status" value="2"/>
</dbReference>
<dbReference type="FunFam" id="3.40.50.300:FF:001797">
    <property type="entry name" value="ABC transporter, putative"/>
    <property type="match status" value="1"/>
</dbReference>
<dbReference type="Gene3D" id="1.20.1560.10">
    <property type="entry name" value="ABC transporter type 1, transmembrane domain"/>
    <property type="match status" value="1"/>
</dbReference>
<evidence type="ECO:0000259" key="10">
    <source>
        <dbReference type="PROSITE" id="PS50929"/>
    </source>
</evidence>
<dbReference type="GO" id="GO:0016020">
    <property type="term" value="C:membrane"/>
    <property type="evidence" value="ECO:0007669"/>
    <property type="project" value="UniProtKB-SubCell"/>
</dbReference>
<evidence type="ECO:0000256" key="8">
    <source>
        <dbReference type="SAM" id="Phobius"/>
    </source>
</evidence>
<evidence type="ECO:0000259" key="9">
    <source>
        <dbReference type="PROSITE" id="PS50893"/>
    </source>
</evidence>
<dbReference type="Proteomes" id="UP000799423">
    <property type="component" value="Unassembled WGS sequence"/>
</dbReference>
<dbReference type="SUPFAM" id="SSF52540">
    <property type="entry name" value="P-loop containing nucleoside triphosphate hydrolases"/>
    <property type="match status" value="2"/>
</dbReference>
<dbReference type="InterPro" id="IPR011527">
    <property type="entry name" value="ABC1_TM_dom"/>
</dbReference>
<dbReference type="PROSITE" id="PS50893">
    <property type="entry name" value="ABC_TRANSPORTER_2"/>
    <property type="match status" value="2"/>
</dbReference>
<proteinExistence type="inferred from homology"/>
<feature type="transmembrane region" description="Helical" evidence="8">
    <location>
        <begin position="819"/>
        <end position="837"/>
    </location>
</feature>
<feature type="transmembrane region" description="Helical" evidence="8">
    <location>
        <begin position="707"/>
        <end position="740"/>
    </location>
</feature>